<evidence type="ECO:0000313" key="11">
    <source>
        <dbReference type="Proteomes" id="UP001345013"/>
    </source>
</evidence>
<feature type="compositionally biased region" description="Low complexity" evidence="7">
    <location>
        <begin position="245"/>
        <end position="268"/>
    </location>
</feature>
<feature type="compositionally biased region" description="Low complexity" evidence="7">
    <location>
        <begin position="190"/>
        <end position="209"/>
    </location>
</feature>
<feature type="compositionally biased region" description="Low complexity" evidence="7">
    <location>
        <begin position="412"/>
        <end position="423"/>
    </location>
</feature>
<keyword evidence="2" id="KW-0479">Metal-binding</keyword>
<feature type="domain" description="C2H2-type" evidence="8">
    <location>
        <begin position="42"/>
        <end position="65"/>
    </location>
</feature>
<dbReference type="InterPro" id="IPR003656">
    <property type="entry name" value="Znf_BED"/>
</dbReference>
<evidence type="ECO:0000256" key="7">
    <source>
        <dbReference type="SAM" id="MobiDB-lite"/>
    </source>
</evidence>
<evidence type="ECO:0000313" key="10">
    <source>
        <dbReference type="EMBL" id="KAK5094556.1"/>
    </source>
</evidence>
<feature type="compositionally biased region" description="Basic and acidic residues" evidence="7">
    <location>
        <begin position="135"/>
        <end position="152"/>
    </location>
</feature>
<keyword evidence="11" id="KW-1185">Reference proteome</keyword>
<evidence type="ECO:0000256" key="2">
    <source>
        <dbReference type="ARBA" id="ARBA00022723"/>
    </source>
</evidence>
<feature type="compositionally biased region" description="Low complexity" evidence="7">
    <location>
        <begin position="431"/>
        <end position="449"/>
    </location>
</feature>
<evidence type="ECO:0000256" key="6">
    <source>
        <dbReference type="PROSITE-ProRule" id="PRU00042"/>
    </source>
</evidence>
<feature type="compositionally biased region" description="Pro residues" evidence="7">
    <location>
        <begin position="274"/>
        <end position="285"/>
    </location>
</feature>
<proteinExistence type="predicted"/>
<dbReference type="EMBL" id="JAVRRG010000033">
    <property type="protein sequence ID" value="KAK5094556.1"/>
    <property type="molecule type" value="Genomic_DNA"/>
</dbReference>
<feature type="region of interest" description="Disordered" evidence="7">
    <location>
        <begin position="119"/>
        <end position="487"/>
    </location>
</feature>
<dbReference type="PROSITE" id="PS50157">
    <property type="entry name" value="ZINC_FINGER_C2H2_2"/>
    <property type="match status" value="1"/>
</dbReference>
<name>A0ABR0KEK2_9EURO</name>
<feature type="compositionally biased region" description="Polar residues" evidence="7">
    <location>
        <begin position="309"/>
        <end position="328"/>
    </location>
</feature>
<feature type="compositionally biased region" description="Polar residues" evidence="7">
    <location>
        <begin position="168"/>
        <end position="189"/>
    </location>
</feature>
<evidence type="ECO:0000256" key="3">
    <source>
        <dbReference type="ARBA" id="ARBA00022771"/>
    </source>
</evidence>
<feature type="compositionally biased region" description="Pro residues" evidence="7">
    <location>
        <begin position="235"/>
        <end position="244"/>
    </location>
</feature>
<feature type="compositionally biased region" description="Polar residues" evidence="7">
    <location>
        <begin position="289"/>
        <end position="299"/>
    </location>
</feature>
<gene>
    <name evidence="10" type="ORF">LTR24_003497</name>
</gene>
<feature type="domain" description="BED-type" evidence="9">
    <location>
        <begin position="13"/>
        <end position="72"/>
    </location>
</feature>
<comment type="subcellular location">
    <subcellularLocation>
        <location evidence="1">Nucleus</location>
    </subcellularLocation>
</comment>
<dbReference type="SMART" id="SM00355">
    <property type="entry name" value="ZnF_C2H2"/>
    <property type="match status" value="2"/>
</dbReference>
<evidence type="ECO:0000256" key="4">
    <source>
        <dbReference type="ARBA" id="ARBA00022833"/>
    </source>
</evidence>
<dbReference type="PANTHER" id="PTHR23215:SF0">
    <property type="entry name" value="BUB3-INTERACTING AND GLEBS MOTIF-CONTAINING PROTEIN ZNF207"/>
    <property type="match status" value="1"/>
</dbReference>
<dbReference type="InterPro" id="IPR013087">
    <property type="entry name" value="Znf_C2H2_type"/>
</dbReference>
<dbReference type="SUPFAM" id="SSF57667">
    <property type="entry name" value="beta-beta-alpha zinc fingers"/>
    <property type="match status" value="1"/>
</dbReference>
<keyword evidence="4" id="KW-0862">Zinc</keyword>
<sequence>MTKKKRGHPDVEEILSRPWCYYCERDFDDLKILINHQKAKHFKCDRCGRRLNTAGGLNVHMNQVHKENLNAIENALPNRAGLDVEIFGMEGIPEEIVQQHNQRVLTNFHQAEAERRAATGNLTPGAQGANGPKKPKFESPAELKKRLAEHKAAKLAAEQNGGGSSGSNTPTSAQVQSMPAQQPAQGSSTYPAYQQPYAPAPSSTTFAAPQTYNQPPAHGLPPPGYGAPPTGFAQNPPPQQPPYGQPTQSYQQPFAQPLQHPFQQPQFPMSTAFSPPPFPGQPPFPNQGYQSQVPQNGYSGQVGAPRAYNSASPASPFPHQQRTHSPAQNGLPPRTGSGSLPSAPGLPQRPVVNAPPVNAAQFQQMHQGQIPTQHNFTPPQLQQQTSVPKEEYNPAAPQIGMPHGLSNEAPGASSLDDLISSASKQADEQSARANTATPKPATPQTAPLATREEAVEEKSNKKDKDGKEKAAKPTRLVYSDNEISPEEKMASMPKYAFTPAQKTVQV</sequence>
<evidence type="ECO:0008006" key="12">
    <source>
        <dbReference type="Google" id="ProtNLM"/>
    </source>
</evidence>
<dbReference type="PROSITE" id="PS00028">
    <property type="entry name" value="ZINC_FINGER_C2H2_1"/>
    <property type="match status" value="1"/>
</dbReference>
<dbReference type="PANTHER" id="PTHR23215">
    <property type="entry name" value="ZINC FINGER PROTEIN 207"/>
    <property type="match status" value="1"/>
</dbReference>
<dbReference type="CDD" id="cd20908">
    <property type="entry name" value="SUF4-like"/>
    <property type="match status" value="1"/>
</dbReference>
<evidence type="ECO:0000259" key="9">
    <source>
        <dbReference type="PROSITE" id="PS50808"/>
    </source>
</evidence>
<comment type="caution">
    <text evidence="10">The sequence shown here is derived from an EMBL/GenBank/DDBJ whole genome shotgun (WGS) entry which is preliminary data.</text>
</comment>
<dbReference type="Gene3D" id="3.30.160.60">
    <property type="entry name" value="Classic Zinc Finger"/>
    <property type="match status" value="1"/>
</dbReference>
<reference evidence="10 11" key="1">
    <citation type="submission" date="2023-08" db="EMBL/GenBank/DDBJ databases">
        <title>Black Yeasts Isolated from many extreme environments.</title>
        <authorList>
            <person name="Coleine C."/>
            <person name="Stajich J.E."/>
            <person name="Selbmann L."/>
        </authorList>
    </citation>
    <scope>NUCLEOTIDE SEQUENCE [LARGE SCALE GENOMIC DNA]</scope>
    <source>
        <strain evidence="10 11">CCFEE 5885</strain>
    </source>
</reference>
<dbReference type="PROSITE" id="PS50808">
    <property type="entry name" value="ZF_BED"/>
    <property type="match status" value="1"/>
</dbReference>
<evidence type="ECO:0000259" key="8">
    <source>
        <dbReference type="PROSITE" id="PS50157"/>
    </source>
</evidence>
<evidence type="ECO:0000256" key="5">
    <source>
        <dbReference type="ARBA" id="ARBA00023242"/>
    </source>
</evidence>
<accession>A0ABR0KEK2</accession>
<evidence type="ECO:0000256" key="1">
    <source>
        <dbReference type="ARBA" id="ARBA00004123"/>
    </source>
</evidence>
<keyword evidence="3 6" id="KW-0863">Zinc-finger</keyword>
<protein>
    <recommendedName>
        <fullName evidence="12">Zinc finger protein 207</fullName>
    </recommendedName>
</protein>
<dbReference type="Proteomes" id="UP001345013">
    <property type="component" value="Unassembled WGS sequence"/>
</dbReference>
<dbReference type="InterPro" id="IPR036236">
    <property type="entry name" value="Znf_C2H2_sf"/>
</dbReference>
<organism evidence="10 11">
    <name type="scientific">Lithohypha guttulata</name>
    <dbReference type="NCBI Taxonomy" id="1690604"/>
    <lineage>
        <taxon>Eukaryota</taxon>
        <taxon>Fungi</taxon>
        <taxon>Dikarya</taxon>
        <taxon>Ascomycota</taxon>
        <taxon>Pezizomycotina</taxon>
        <taxon>Eurotiomycetes</taxon>
        <taxon>Chaetothyriomycetidae</taxon>
        <taxon>Chaetothyriales</taxon>
        <taxon>Trichomeriaceae</taxon>
        <taxon>Lithohypha</taxon>
    </lineage>
</organism>
<keyword evidence="5" id="KW-0539">Nucleus</keyword>
<feature type="compositionally biased region" description="Basic and acidic residues" evidence="7">
    <location>
        <begin position="450"/>
        <end position="471"/>
    </location>
</feature>
<feature type="compositionally biased region" description="Polar residues" evidence="7">
    <location>
        <begin position="360"/>
        <end position="387"/>
    </location>
</feature>